<feature type="transmembrane region" description="Helical" evidence="2">
    <location>
        <begin position="192"/>
        <end position="214"/>
    </location>
</feature>
<keyword evidence="2" id="KW-1133">Transmembrane helix</keyword>
<feature type="region of interest" description="Disordered" evidence="1">
    <location>
        <begin position="222"/>
        <end position="252"/>
    </location>
</feature>
<dbReference type="VEuPathDB" id="TriTrypDB:TCDM_03101"/>
<feature type="compositionally biased region" description="Basic and acidic residues" evidence="1">
    <location>
        <begin position="227"/>
        <end position="237"/>
    </location>
</feature>
<keyword evidence="2" id="KW-0812">Transmembrane</keyword>
<dbReference type="EMBL" id="AYLP01000023">
    <property type="protein sequence ID" value="ESS68134.1"/>
    <property type="molecule type" value="Genomic_DNA"/>
</dbReference>
<evidence type="ECO:0000256" key="2">
    <source>
        <dbReference type="SAM" id="Phobius"/>
    </source>
</evidence>
<comment type="caution">
    <text evidence="3">The sequence shown here is derived from an EMBL/GenBank/DDBJ whole genome shotgun (WGS) entry which is preliminary data.</text>
</comment>
<name>V5BK47_TRYCR</name>
<keyword evidence="2" id="KW-0472">Membrane</keyword>
<dbReference type="Proteomes" id="UP000017861">
    <property type="component" value="Unassembled WGS sequence"/>
</dbReference>
<sequence>MGRITRLDGEHGVEVSGLFLPERVLPDRLNERSINPLLQLRTVITDDSLRCRLRRLFGLLLRRFLRLVTHKLTLRLHTFFLLRALEDVGGDAAHVHIFDVHPRRRRNDVARVDATDRHAVVFHGPGDDQRTVAGQLLQDHHTAATEAASKDDGDGAGLAALAQRRVLGALAAHFLGNLPGGTFLLSEGHRPFPFFFLCVCVWVNFSFLTSLSLYDQSLSQRRRRRVRADSTGEREGGKQQQHTNKHMEGALN</sequence>
<organism evidence="3 4">
    <name type="scientific">Trypanosoma cruzi Dm28c</name>
    <dbReference type="NCBI Taxonomy" id="1416333"/>
    <lineage>
        <taxon>Eukaryota</taxon>
        <taxon>Discoba</taxon>
        <taxon>Euglenozoa</taxon>
        <taxon>Kinetoplastea</taxon>
        <taxon>Metakinetoplastina</taxon>
        <taxon>Trypanosomatida</taxon>
        <taxon>Trypanosomatidae</taxon>
        <taxon>Trypanosoma</taxon>
        <taxon>Schizotrypanum</taxon>
    </lineage>
</organism>
<dbReference type="AlphaFoldDB" id="V5BK47"/>
<protein>
    <submittedName>
        <fullName evidence="3">Uncharacterized protein</fullName>
    </submittedName>
</protein>
<evidence type="ECO:0000313" key="3">
    <source>
        <dbReference type="EMBL" id="ESS68134.1"/>
    </source>
</evidence>
<evidence type="ECO:0000313" key="4">
    <source>
        <dbReference type="Proteomes" id="UP000017861"/>
    </source>
</evidence>
<accession>V5BK47</accession>
<evidence type="ECO:0000256" key="1">
    <source>
        <dbReference type="SAM" id="MobiDB-lite"/>
    </source>
</evidence>
<proteinExistence type="predicted"/>
<gene>
    <name evidence="3" type="ORF">TCDM_03101</name>
</gene>
<reference evidence="3 4" key="1">
    <citation type="journal article" date="2014" name="Genome Announc.">
        <title>Trypanosoma cruzi Clone Dm28c Draft Genome Sequence.</title>
        <authorList>
            <person name="Grisard E.C."/>
            <person name="Teixeira S.M."/>
            <person name="de Almeida L.G."/>
            <person name="Stoco P.H."/>
            <person name="Gerber A.L."/>
            <person name="Talavera-Lopez C."/>
            <person name="Lima O.C."/>
            <person name="Andersson B."/>
            <person name="de Vasconcelos A.T."/>
        </authorList>
    </citation>
    <scope>NUCLEOTIDE SEQUENCE [LARGE SCALE GENOMIC DNA]</scope>
    <source>
        <strain evidence="3 4">Dm28c</strain>
    </source>
</reference>